<dbReference type="RefSeq" id="WP_136927508.1">
    <property type="nucleotide sequence ID" value="NZ_SSMQ01000002.1"/>
</dbReference>
<reference evidence="1 2" key="1">
    <citation type="submission" date="2019-04" db="EMBL/GenBank/DDBJ databases">
        <authorList>
            <person name="Li Y."/>
            <person name="Wang J."/>
        </authorList>
    </citation>
    <scope>NUCLEOTIDE SEQUENCE [LARGE SCALE GENOMIC DNA]</scope>
    <source>
        <strain evidence="1 2">DSM 14668</strain>
    </source>
</reference>
<proteinExistence type="predicted"/>
<sequence length="143" mass="15938">MTRAAHEDQLLKSLIREHRKRKDEPLHLAIHFEHARHKRDLCLFEVLGNFGSGSIHEDKKLFEVAFAAASVGSRLSSRDALRLVLTSPEELREALRAGWASLTPIKKAFADDAATVLFSDSIGKHLLADLQHGAANAKKRRIA</sequence>
<dbReference type="AlphaFoldDB" id="A0A4U1JJH5"/>
<dbReference type="Proteomes" id="UP000309215">
    <property type="component" value="Unassembled WGS sequence"/>
</dbReference>
<organism evidence="1 2">
    <name type="scientific">Polyangium fumosum</name>
    <dbReference type="NCBI Taxonomy" id="889272"/>
    <lineage>
        <taxon>Bacteria</taxon>
        <taxon>Pseudomonadati</taxon>
        <taxon>Myxococcota</taxon>
        <taxon>Polyangia</taxon>
        <taxon>Polyangiales</taxon>
        <taxon>Polyangiaceae</taxon>
        <taxon>Polyangium</taxon>
    </lineage>
</organism>
<protein>
    <submittedName>
        <fullName evidence="1">Uncharacterized protein</fullName>
    </submittedName>
</protein>
<dbReference type="EMBL" id="SSMQ01000002">
    <property type="protein sequence ID" value="TKD12871.1"/>
    <property type="molecule type" value="Genomic_DNA"/>
</dbReference>
<evidence type="ECO:0000313" key="2">
    <source>
        <dbReference type="Proteomes" id="UP000309215"/>
    </source>
</evidence>
<gene>
    <name evidence="1" type="ORF">E8A74_03755</name>
</gene>
<name>A0A4U1JJH5_9BACT</name>
<keyword evidence="2" id="KW-1185">Reference proteome</keyword>
<evidence type="ECO:0000313" key="1">
    <source>
        <dbReference type="EMBL" id="TKD12871.1"/>
    </source>
</evidence>
<comment type="caution">
    <text evidence="1">The sequence shown here is derived from an EMBL/GenBank/DDBJ whole genome shotgun (WGS) entry which is preliminary data.</text>
</comment>
<accession>A0A4U1JJH5</accession>